<reference evidence="2 3" key="1">
    <citation type="submission" date="2017-07" db="EMBL/GenBank/DDBJ databases">
        <title>Elstera cyanobacteriorum sp. nov., a novel bacterium isolated from cyanobacterial aggregates in a eutrophic lake.</title>
        <authorList>
            <person name="Cai H."/>
        </authorList>
    </citation>
    <scope>NUCLEOTIDE SEQUENCE [LARGE SCALE GENOMIC DNA]</scope>
    <source>
        <strain evidence="2 3">TH019</strain>
    </source>
</reference>
<evidence type="ECO:0000313" key="3">
    <source>
        <dbReference type="Proteomes" id="UP000216361"/>
    </source>
</evidence>
<gene>
    <name evidence="2" type="ORF">CHR90_10545</name>
</gene>
<dbReference type="SUPFAM" id="SSF53597">
    <property type="entry name" value="Dihydrofolate reductase-like"/>
    <property type="match status" value="1"/>
</dbReference>
<dbReference type="Proteomes" id="UP000216361">
    <property type="component" value="Unassembled WGS sequence"/>
</dbReference>
<dbReference type="AlphaFoldDB" id="A0A255XR15"/>
<keyword evidence="3" id="KW-1185">Reference proteome</keyword>
<comment type="caution">
    <text evidence="2">The sequence shown here is derived from an EMBL/GenBank/DDBJ whole genome shotgun (WGS) entry which is preliminary data.</text>
</comment>
<sequence>MPPRPQVSVFIATSLDGFIARPDGSLDWLEAANRSIPPGEDCGYGAFMAGVDTLVMGRKTFETVSGFPEWPYPGKRVIVLSTQADAVPAAFTDRATRRAAAPEALLAELAITGARHIYLDGGVTIQNFLRAGLVDDITITLIPLLLGAGRPLFGGLEAIQALTLTASRAYPFGFVQNSYRVIRD</sequence>
<feature type="domain" description="Bacterial bifunctional deaminase-reductase C-terminal" evidence="1">
    <location>
        <begin position="5"/>
        <end position="171"/>
    </location>
</feature>
<dbReference type="GO" id="GO:0009231">
    <property type="term" value="P:riboflavin biosynthetic process"/>
    <property type="evidence" value="ECO:0007669"/>
    <property type="project" value="InterPro"/>
</dbReference>
<dbReference type="InterPro" id="IPR024072">
    <property type="entry name" value="DHFR-like_dom_sf"/>
</dbReference>
<dbReference type="InterPro" id="IPR050765">
    <property type="entry name" value="Riboflavin_Biosynth_HTPR"/>
</dbReference>
<organism evidence="2 3">
    <name type="scientific">Elstera cyanobacteriorum</name>
    <dbReference type="NCBI Taxonomy" id="2022747"/>
    <lineage>
        <taxon>Bacteria</taxon>
        <taxon>Pseudomonadati</taxon>
        <taxon>Pseudomonadota</taxon>
        <taxon>Alphaproteobacteria</taxon>
        <taxon>Rhodospirillales</taxon>
        <taxon>Rhodospirillaceae</taxon>
        <taxon>Elstera</taxon>
    </lineage>
</organism>
<evidence type="ECO:0000259" key="1">
    <source>
        <dbReference type="Pfam" id="PF01872"/>
    </source>
</evidence>
<dbReference type="PANTHER" id="PTHR38011">
    <property type="entry name" value="DIHYDROFOLATE REDUCTASE FAMILY PROTEIN (AFU_ORTHOLOGUE AFUA_8G06820)"/>
    <property type="match status" value="1"/>
</dbReference>
<dbReference type="Gene3D" id="3.40.430.10">
    <property type="entry name" value="Dihydrofolate Reductase, subunit A"/>
    <property type="match status" value="1"/>
</dbReference>
<dbReference type="GO" id="GO:0008703">
    <property type="term" value="F:5-amino-6-(5-phosphoribosylamino)uracil reductase activity"/>
    <property type="evidence" value="ECO:0007669"/>
    <property type="project" value="InterPro"/>
</dbReference>
<dbReference type="EMBL" id="NOXS01000032">
    <property type="protein sequence ID" value="OYQ18690.1"/>
    <property type="molecule type" value="Genomic_DNA"/>
</dbReference>
<dbReference type="InterPro" id="IPR002734">
    <property type="entry name" value="RibDG_C"/>
</dbReference>
<accession>A0A255XR15</accession>
<name>A0A255XR15_9PROT</name>
<dbReference type="PANTHER" id="PTHR38011:SF11">
    <property type="entry name" value="2,5-DIAMINO-6-RIBOSYLAMINO-4(3H)-PYRIMIDINONE 5'-PHOSPHATE REDUCTASE"/>
    <property type="match status" value="1"/>
</dbReference>
<dbReference type="Pfam" id="PF01872">
    <property type="entry name" value="RibD_C"/>
    <property type="match status" value="1"/>
</dbReference>
<dbReference type="RefSeq" id="WP_094408953.1">
    <property type="nucleotide sequence ID" value="NZ_BMJZ01000001.1"/>
</dbReference>
<proteinExistence type="predicted"/>
<evidence type="ECO:0000313" key="2">
    <source>
        <dbReference type="EMBL" id="OYQ18690.1"/>
    </source>
</evidence>
<dbReference type="OrthoDB" id="9782335at2"/>
<protein>
    <submittedName>
        <fullName evidence="2">Deaminase</fullName>
    </submittedName>
</protein>